<reference evidence="1 2" key="1">
    <citation type="journal article" date="2012" name="Genome Biol.">
        <title>Sequencing three crocodilian genomes to illuminate the evolution of archosaurs and amniotes.</title>
        <authorList>
            <person name="St John J.A."/>
            <person name="Braun E.L."/>
            <person name="Isberg S.R."/>
            <person name="Miles L.G."/>
            <person name="Chong A.Y."/>
            <person name="Gongora J."/>
            <person name="Dalzell P."/>
            <person name="Moran C."/>
            <person name="Bed'hom B."/>
            <person name="Abzhanov A."/>
            <person name="Burgess S.C."/>
            <person name="Cooksey A.M."/>
            <person name="Castoe T.A."/>
            <person name="Crawford N.G."/>
            <person name="Densmore L.D."/>
            <person name="Drew J.C."/>
            <person name="Edwards S.V."/>
            <person name="Faircloth B.C."/>
            <person name="Fujita M.K."/>
            <person name="Greenwold M.J."/>
            <person name="Hoffmann F.G."/>
            <person name="Howard J.M."/>
            <person name="Iguchi T."/>
            <person name="Janes D.E."/>
            <person name="Khan S.Y."/>
            <person name="Kohno S."/>
            <person name="de Koning A.J."/>
            <person name="Lance S.L."/>
            <person name="McCarthy F.M."/>
            <person name="McCormack J.E."/>
            <person name="Merchant M.E."/>
            <person name="Peterson D.G."/>
            <person name="Pollock D.D."/>
            <person name="Pourmand N."/>
            <person name="Raney B.J."/>
            <person name="Roessler K.A."/>
            <person name="Sanford J.R."/>
            <person name="Sawyer R.H."/>
            <person name="Schmidt C.J."/>
            <person name="Triplett E.W."/>
            <person name="Tuberville T.D."/>
            <person name="Venegas-Anaya M."/>
            <person name="Howard J.T."/>
            <person name="Jarvis E.D."/>
            <person name="Guillette L.J.Jr."/>
            <person name="Glenn T.C."/>
            <person name="Green R.E."/>
            <person name="Ray D.A."/>
        </authorList>
    </citation>
    <scope>NUCLEOTIDE SEQUENCE [LARGE SCALE GENOMIC DNA]</scope>
    <source>
        <strain evidence="1">KSC_2009_1</strain>
    </source>
</reference>
<name>A0A151NKG2_ALLMI</name>
<keyword evidence="2" id="KW-1185">Reference proteome</keyword>
<evidence type="ECO:0000313" key="2">
    <source>
        <dbReference type="Proteomes" id="UP000050525"/>
    </source>
</evidence>
<dbReference type="AlphaFoldDB" id="A0A151NKG2"/>
<protein>
    <submittedName>
        <fullName evidence="1">Uncharacterized protein</fullName>
    </submittedName>
</protein>
<accession>A0A151NKG2</accession>
<evidence type="ECO:0000313" key="1">
    <source>
        <dbReference type="EMBL" id="KYO36975.1"/>
    </source>
</evidence>
<comment type="caution">
    <text evidence="1">The sequence shown here is derived from an EMBL/GenBank/DDBJ whole genome shotgun (WGS) entry which is preliminary data.</text>
</comment>
<proteinExistence type="predicted"/>
<sequence>MPCVRFLTNLSCGKCRKQNGPMSVERHCVDQNKPQHRPKTVSSNDILNGWQHCKSKLRTREIPCLLEYSADTYHNHGNLELLSCKETGEECKGRVFPLNPVHKFG</sequence>
<dbReference type="Proteomes" id="UP000050525">
    <property type="component" value="Unassembled WGS sequence"/>
</dbReference>
<organism evidence="1 2">
    <name type="scientific">Alligator mississippiensis</name>
    <name type="common">American alligator</name>
    <dbReference type="NCBI Taxonomy" id="8496"/>
    <lineage>
        <taxon>Eukaryota</taxon>
        <taxon>Metazoa</taxon>
        <taxon>Chordata</taxon>
        <taxon>Craniata</taxon>
        <taxon>Vertebrata</taxon>
        <taxon>Euteleostomi</taxon>
        <taxon>Archelosauria</taxon>
        <taxon>Archosauria</taxon>
        <taxon>Crocodylia</taxon>
        <taxon>Alligatoridae</taxon>
        <taxon>Alligatorinae</taxon>
        <taxon>Alligator</taxon>
    </lineage>
</organism>
<dbReference type="EMBL" id="AKHW03002899">
    <property type="protein sequence ID" value="KYO36975.1"/>
    <property type="molecule type" value="Genomic_DNA"/>
</dbReference>
<gene>
    <name evidence="1" type="ORF">Y1Q_0000854</name>
</gene>